<dbReference type="Pfam" id="PF01841">
    <property type="entry name" value="Transglut_core"/>
    <property type="match status" value="1"/>
</dbReference>
<accession>A0ABW2Q5J5</accession>
<dbReference type="SUPFAM" id="SSF54001">
    <property type="entry name" value="Cysteine proteinases"/>
    <property type="match status" value="1"/>
</dbReference>
<reference evidence="4" key="1">
    <citation type="journal article" date="2019" name="Int. J. Syst. Evol. Microbiol.">
        <title>The Global Catalogue of Microorganisms (GCM) 10K type strain sequencing project: providing services to taxonomists for standard genome sequencing and annotation.</title>
        <authorList>
            <consortium name="The Broad Institute Genomics Platform"/>
            <consortium name="The Broad Institute Genome Sequencing Center for Infectious Disease"/>
            <person name="Wu L."/>
            <person name="Ma J."/>
        </authorList>
    </citation>
    <scope>NUCLEOTIDE SEQUENCE [LARGE SCALE GENOMIC DNA]</scope>
    <source>
        <strain evidence="4">JCM 1490</strain>
    </source>
</reference>
<evidence type="ECO:0000256" key="1">
    <source>
        <dbReference type="SAM" id="MobiDB-lite"/>
    </source>
</evidence>
<dbReference type="Gene3D" id="3.10.620.30">
    <property type="match status" value="1"/>
</dbReference>
<dbReference type="InterPro" id="IPR038765">
    <property type="entry name" value="Papain-like_cys_pep_sf"/>
</dbReference>
<gene>
    <name evidence="3" type="ORF">ACFQQL_01275</name>
</gene>
<protein>
    <submittedName>
        <fullName evidence="3">Transglutaminase-like domain-containing protein</fullName>
    </submittedName>
</protein>
<keyword evidence="4" id="KW-1185">Reference proteome</keyword>
<sequence length="332" mass="35562">MDKPAGTVAGTVAGPPGLAEYATQSPYSDPGAHSAAVAAVEPDPASLHRAACSAVVHYRAGSPTLTDEQQHDIDRRWLSAVLDAAAERQAGPLEMPRDLPRQVAGCCRDHTLLAVSVLRAHAIPARSRIGFAGYFEPAFHGDHVVVERWDADSGRWVRSDPELDPADFDFDVHDMPTGPGAPFETAAEVWRAIRSGDADPTTYGVSGTELIGKDLVRDYVMLELAHRQRDELLLWDLWGPRLIWAGGEVTARAVAAGVPGADMEPEAFDALADELAALLVAADAGDVGAVAELAARYRSDPRLRPGERVVTLSPSGRAGVTDLRDRTTAWER</sequence>
<organism evidence="3 4">
    <name type="scientific">Georgenia alba</name>
    <dbReference type="NCBI Taxonomy" id="2233858"/>
    <lineage>
        <taxon>Bacteria</taxon>
        <taxon>Bacillati</taxon>
        <taxon>Actinomycetota</taxon>
        <taxon>Actinomycetes</taxon>
        <taxon>Micrococcales</taxon>
        <taxon>Bogoriellaceae</taxon>
        <taxon>Georgenia</taxon>
    </lineage>
</organism>
<dbReference type="EMBL" id="JBHTCQ010000001">
    <property type="protein sequence ID" value="MFC7403723.1"/>
    <property type="molecule type" value="Genomic_DNA"/>
</dbReference>
<feature type="region of interest" description="Disordered" evidence="1">
    <location>
        <begin position="1"/>
        <end position="32"/>
    </location>
</feature>
<dbReference type="Proteomes" id="UP001596455">
    <property type="component" value="Unassembled WGS sequence"/>
</dbReference>
<proteinExistence type="predicted"/>
<comment type="caution">
    <text evidence="3">The sequence shown here is derived from an EMBL/GenBank/DDBJ whole genome shotgun (WGS) entry which is preliminary data.</text>
</comment>
<name>A0ABW2Q5J5_9MICO</name>
<evidence type="ECO:0000313" key="3">
    <source>
        <dbReference type="EMBL" id="MFC7403723.1"/>
    </source>
</evidence>
<evidence type="ECO:0000313" key="4">
    <source>
        <dbReference type="Proteomes" id="UP001596455"/>
    </source>
</evidence>
<dbReference type="InterPro" id="IPR002931">
    <property type="entry name" value="Transglutaminase-like"/>
</dbReference>
<evidence type="ECO:0000259" key="2">
    <source>
        <dbReference type="Pfam" id="PF01841"/>
    </source>
</evidence>
<dbReference type="RefSeq" id="WP_382390453.1">
    <property type="nucleotide sequence ID" value="NZ_JBHTCQ010000001.1"/>
</dbReference>
<feature type="domain" description="Transglutaminase-like" evidence="2">
    <location>
        <begin position="101"/>
        <end position="161"/>
    </location>
</feature>